<dbReference type="AlphaFoldDB" id="X1VAU2"/>
<protein>
    <submittedName>
        <fullName evidence="1">Uncharacterized protein</fullName>
    </submittedName>
</protein>
<reference evidence="1" key="1">
    <citation type="journal article" date="2014" name="Front. Microbiol.">
        <title>High frequency of phylogenetically diverse reductive dehalogenase-homologous genes in deep subseafloor sedimentary metagenomes.</title>
        <authorList>
            <person name="Kawai M."/>
            <person name="Futagami T."/>
            <person name="Toyoda A."/>
            <person name="Takaki Y."/>
            <person name="Nishi S."/>
            <person name="Hori S."/>
            <person name="Arai W."/>
            <person name="Tsubouchi T."/>
            <person name="Morono Y."/>
            <person name="Uchiyama I."/>
            <person name="Ito T."/>
            <person name="Fujiyama A."/>
            <person name="Inagaki F."/>
            <person name="Takami H."/>
        </authorList>
    </citation>
    <scope>NUCLEOTIDE SEQUENCE</scope>
    <source>
        <strain evidence="1">Expedition CK06-06</strain>
    </source>
</reference>
<sequence length="106" mass="12716">MRNIYNTEIVGEINDTPPIINRHNIVVETKWNGFRMMDNSSFTEWVSMFIFPDSDKAEYFAEHFKKGMDRFQEGMLKGEYIFHKINCRYPIPEKIYADQLHMTDKL</sequence>
<evidence type="ECO:0000313" key="1">
    <source>
        <dbReference type="EMBL" id="GAJ02925.1"/>
    </source>
</evidence>
<proteinExistence type="predicted"/>
<comment type="caution">
    <text evidence="1">The sequence shown here is derived from an EMBL/GenBank/DDBJ whole genome shotgun (WGS) entry which is preliminary data.</text>
</comment>
<dbReference type="EMBL" id="BARW01033977">
    <property type="protein sequence ID" value="GAJ02925.1"/>
    <property type="molecule type" value="Genomic_DNA"/>
</dbReference>
<name>X1VAU2_9ZZZZ</name>
<organism evidence="1">
    <name type="scientific">marine sediment metagenome</name>
    <dbReference type="NCBI Taxonomy" id="412755"/>
    <lineage>
        <taxon>unclassified sequences</taxon>
        <taxon>metagenomes</taxon>
        <taxon>ecological metagenomes</taxon>
    </lineage>
</organism>
<accession>X1VAU2</accession>
<gene>
    <name evidence="1" type="ORF">S12H4_53387</name>
</gene>